<keyword evidence="5" id="KW-1185">Reference proteome</keyword>
<dbReference type="GO" id="GO:0033588">
    <property type="term" value="C:elongator holoenzyme complex"/>
    <property type="evidence" value="ECO:0007669"/>
    <property type="project" value="InterPro"/>
</dbReference>
<dbReference type="EMBL" id="CAJHNH020000834">
    <property type="protein sequence ID" value="CAG5120105.1"/>
    <property type="molecule type" value="Genomic_DNA"/>
</dbReference>
<protein>
    <recommendedName>
        <fullName evidence="3">Elongator complex protein 6</fullName>
    </recommendedName>
</protein>
<organism evidence="4 5">
    <name type="scientific">Candidula unifasciata</name>
    <dbReference type="NCBI Taxonomy" id="100452"/>
    <lineage>
        <taxon>Eukaryota</taxon>
        <taxon>Metazoa</taxon>
        <taxon>Spiralia</taxon>
        <taxon>Lophotrochozoa</taxon>
        <taxon>Mollusca</taxon>
        <taxon>Gastropoda</taxon>
        <taxon>Heterobranchia</taxon>
        <taxon>Euthyneura</taxon>
        <taxon>Panpulmonata</taxon>
        <taxon>Eupulmonata</taxon>
        <taxon>Stylommatophora</taxon>
        <taxon>Helicina</taxon>
        <taxon>Helicoidea</taxon>
        <taxon>Geomitridae</taxon>
        <taxon>Candidula</taxon>
    </lineage>
</organism>
<name>A0A8S3YWU3_9EUPU</name>
<proteinExistence type="inferred from homology"/>
<evidence type="ECO:0000256" key="2">
    <source>
        <dbReference type="ARBA" id="ARBA00008837"/>
    </source>
</evidence>
<comment type="caution">
    <text evidence="4">The sequence shown here is derived from an EMBL/GenBank/DDBJ whole genome shotgun (WGS) entry which is preliminary data.</text>
</comment>
<evidence type="ECO:0000256" key="3">
    <source>
        <dbReference type="ARBA" id="ARBA00020263"/>
    </source>
</evidence>
<dbReference type="GO" id="GO:0002098">
    <property type="term" value="P:tRNA wobble uridine modification"/>
    <property type="evidence" value="ECO:0007669"/>
    <property type="project" value="InterPro"/>
</dbReference>
<evidence type="ECO:0000256" key="1">
    <source>
        <dbReference type="ARBA" id="ARBA00005043"/>
    </source>
</evidence>
<dbReference type="Proteomes" id="UP000678393">
    <property type="component" value="Unassembled WGS sequence"/>
</dbReference>
<dbReference type="Pfam" id="PF09807">
    <property type="entry name" value="ELP6"/>
    <property type="match status" value="1"/>
</dbReference>
<dbReference type="PANTHER" id="PTHR16184">
    <property type="entry name" value="ELONGATOR COMPLEX PROTEIN 6"/>
    <property type="match status" value="1"/>
</dbReference>
<dbReference type="InterPro" id="IPR027417">
    <property type="entry name" value="P-loop_NTPase"/>
</dbReference>
<dbReference type="OrthoDB" id="9995306at2759"/>
<sequence>MLGEICQFFAIDSSNFPSNDHIIIGNRSCQSDFLVHFFLNLCEKQNRPVVFLGLSQSFGHYNSVGQKLGNNLGSARDERKSLVFLESLFDFSESIASSSTFRSTTAPNPFVELLKGDSTTLLKSINASLETLAQIQTGILSAPVVIIDDLSVLLSAGVAPECLLLFVNSLHELVTSPRIKGSLIISLHLDKEDEKAEELWAYLTHLSTVKVQVTDLASGYCRDVHGEMHAEWRDSHDKPRKSITRHTQFKLSDKNISLFAPGMSAAVL</sequence>
<comment type="similarity">
    <text evidence="2">Belongs to the ELP6 family.</text>
</comment>
<dbReference type="PANTHER" id="PTHR16184:SF6">
    <property type="entry name" value="ELONGATOR COMPLEX PROTEIN 6"/>
    <property type="match status" value="1"/>
</dbReference>
<dbReference type="InterPro" id="IPR018627">
    <property type="entry name" value="ELP6"/>
</dbReference>
<evidence type="ECO:0000313" key="5">
    <source>
        <dbReference type="Proteomes" id="UP000678393"/>
    </source>
</evidence>
<reference evidence="4" key="1">
    <citation type="submission" date="2021-04" db="EMBL/GenBank/DDBJ databases">
        <authorList>
            <consortium name="Molecular Ecology Group"/>
        </authorList>
    </citation>
    <scope>NUCLEOTIDE SEQUENCE</scope>
</reference>
<gene>
    <name evidence="4" type="ORF">CUNI_LOCUS5663</name>
</gene>
<dbReference type="AlphaFoldDB" id="A0A8S3YWU3"/>
<accession>A0A8S3YWU3</accession>
<dbReference type="Gene3D" id="3.40.50.300">
    <property type="entry name" value="P-loop containing nucleotide triphosphate hydrolases"/>
    <property type="match status" value="1"/>
</dbReference>
<comment type="pathway">
    <text evidence="1">tRNA modification; 5-methoxycarbonylmethyl-2-thiouridine-tRNA biosynthesis.</text>
</comment>
<dbReference type="CDD" id="cd19495">
    <property type="entry name" value="Elp6"/>
    <property type="match status" value="1"/>
</dbReference>
<evidence type="ECO:0000313" key="4">
    <source>
        <dbReference type="EMBL" id="CAG5120105.1"/>
    </source>
</evidence>